<dbReference type="EMBL" id="CM042885">
    <property type="protein sequence ID" value="KAI4364786.1"/>
    <property type="molecule type" value="Genomic_DNA"/>
</dbReference>
<name>A0ACB9QEE1_9MYRT</name>
<sequence length="520" mass="58178">MIHTVNDLLQPWKDFPKGLRVLLLDEDGDSSSDMRSRLQAMDYVVSAFSDKDAALSAVANKPGGFHVAIVRVSETNGHWGKSFLEAARALPTIMISSNQCLDTTMKYIAHGAVEFLHKPISEEKLRNIWQHVVHKAFNAGAGPLAESLRPVKETLVSWLHLPEEENQAERSGSESAKEIDHEKLIGNDKYPAPSTPQLKQGAWLVDDSMDCQQDGEESKFVETTCKDSLAAGNVKEGEPAEVKEEDRSGESNASTPPQVKDNNDESLGKGDRGQASARTRANRKKMKVDWTPELHKRFVQAVEQLGLDQAIPSRILELMKVDGLTRHNIASHLQKYRIQRRHILPKDDERMWSRSKNNHVSSMRIYNHPHRPIVSFPPYQPAYPIWSNHPAAVMPMWAAPGYLPPAWHHPPEYWQWKPYPGLRADTWGCPVAPPSPHYPLLTYPQNLPGKYVNSSMFGAGSPQSTLEYHPAEEVIDRIVKEAMGNTRLPLPIGLKPPSPDTVLEELSKQGISIGYTSTPP</sequence>
<reference evidence="2" key="1">
    <citation type="journal article" date="2023" name="Front. Plant Sci.">
        <title>Chromosomal-level genome assembly of Melastoma candidum provides insights into trichome evolution.</title>
        <authorList>
            <person name="Zhong Y."/>
            <person name="Wu W."/>
            <person name="Sun C."/>
            <person name="Zou P."/>
            <person name="Liu Y."/>
            <person name="Dai S."/>
            <person name="Zhou R."/>
        </authorList>
    </citation>
    <scope>NUCLEOTIDE SEQUENCE [LARGE SCALE GENOMIC DNA]</scope>
</reference>
<evidence type="ECO:0000313" key="1">
    <source>
        <dbReference type="EMBL" id="KAI4364786.1"/>
    </source>
</evidence>
<gene>
    <name evidence="1" type="ORF">MLD38_020834</name>
</gene>
<comment type="caution">
    <text evidence="1">The sequence shown here is derived from an EMBL/GenBank/DDBJ whole genome shotgun (WGS) entry which is preliminary data.</text>
</comment>
<organism evidence="1 2">
    <name type="scientific">Melastoma candidum</name>
    <dbReference type="NCBI Taxonomy" id="119954"/>
    <lineage>
        <taxon>Eukaryota</taxon>
        <taxon>Viridiplantae</taxon>
        <taxon>Streptophyta</taxon>
        <taxon>Embryophyta</taxon>
        <taxon>Tracheophyta</taxon>
        <taxon>Spermatophyta</taxon>
        <taxon>Magnoliopsida</taxon>
        <taxon>eudicotyledons</taxon>
        <taxon>Gunneridae</taxon>
        <taxon>Pentapetalae</taxon>
        <taxon>rosids</taxon>
        <taxon>malvids</taxon>
        <taxon>Myrtales</taxon>
        <taxon>Melastomataceae</taxon>
        <taxon>Melastomatoideae</taxon>
        <taxon>Melastomateae</taxon>
        <taxon>Melastoma</taxon>
    </lineage>
</organism>
<evidence type="ECO:0000313" key="2">
    <source>
        <dbReference type="Proteomes" id="UP001057402"/>
    </source>
</evidence>
<proteinExistence type="predicted"/>
<protein>
    <submittedName>
        <fullName evidence="1">Uncharacterized protein</fullName>
    </submittedName>
</protein>
<accession>A0ACB9QEE1</accession>
<dbReference type="Proteomes" id="UP001057402">
    <property type="component" value="Chromosome 6"/>
</dbReference>
<keyword evidence="2" id="KW-1185">Reference proteome</keyword>